<evidence type="ECO:0000313" key="2">
    <source>
        <dbReference type="EMBL" id="GAA0367207.1"/>
    </source>
</evidence>
<dbReference type="EMBL" id="BAAAEI010000021">
    <property type="protein sequence ID" value="GAA0367207.1"/>
    <property type="molecule type" value="Genomic_DNA"/>
</dbReference>
<feature type="transmembrane region" description="Helical" evidence="1">
    <location>
        <begin position="80"/>
        <end position="102"/>
    </location>
</feature>
<gene>
    <name evidence="2" type="ORF">GCM10009092_34440</name>
</gene>
<sequence length="431" mass="46241">MFTRTLLFMAIPIAIQTLLFSSKSFVDTLLLAEVSMEAVSATGIIGRVMLVAIITLLGVSTGGGYVAAQCAQDTGKLNSATLTTFVISLALCALIVFGLLLFDGAVIAMFSQSAVVQQQAGLYLDIVLWSLPLLCFSSVAASYLRIAGYSNWVSGIISLGVLINLAVSAVLIYDYGQGIEGAAYGTLVGGVFEVLALGVFLLIKGINPCRSVFFSRRQFALIREQIVTATSSGLVWSLGAFLFYSFLGRSSPQALHAISIIIPIESLLLSLTMGIATASSILIGKAIPHEPRTHINSKSVSAILLCIGCVTLIVLLFSLFRDSVVGYFSPEHNSQVLNDFVTLMLIGVVIKSLSIQTMNGVIRSGGDGQFCMKLDIVMQWLIIIPSSFVMLKLGYSALHIYMLVLVEEAVKAVVSLYRFKSGKWCRNLSLA</sequence>
<feature type="transmembrane region" description="Helical" evidence="1">
    <location>
        <begin position="267"/>
        <end position="287"/>
    </location>
</feature>
<name>A0ABN0XLY5_9ALTE</name>
<dbReference type="InterPro" id="IPR047135">
    <property type="entry name" value="YsiQ"/>
</dbReference>
<keyword evidence="3" id="KW-1185">Reference proteome</keyword>
<keyword evidence="1" id="KW-1133">Transmembrane helix</keyword>
<dbReference type="PANTHER" id="PTHR42925">
    <property type="entry name" value="MULTIDRUG AND TOXIN EFFLUX PROTEIN MATE FAMILY"/>
    <property type="match status" value="1"/>
</dbReference>
<feature type="transmembrane region" description="Helical" evidence="1">
    <location>
        <begin position="182"/>
        <end position="206"/>
    </location>
</feature>
<feature type="transmembrane region" description="Helical" evidence="1">
    <location>
        <begin position="299"/>
        <end position="320"/>
    </location>
</feature>
<reference evidence="2 3" key="1">
    <citation type="journal article" date="2019" name="Int. J. Syst. Evol. Microbiol.">
        <title>The Global Catalogue of Microorganisms (GCM) 10K type strain sequencing project: providing services to taxonomists for standard genome sequencing and annotation.</title>
        <authorList>
            <consortium name="The Broad Institute Genomics Platform"/>
            <consortium name="The Broad Institute Genome Sequencing Center for Infectious Disease"/>
            <person name="Wu L."/>
            <person name="Ma J."/>
        </authorList>
    </citation>
    <scope>NUCLEOTIDE SEQUENCE [LARGE SCALE GENOMIC DNA]</scope>
    <source>
        <strain evidence="2 3">JCM 13378</strain>
    </source>
</reference>
<dbReference type="Proteomes" id="UP001501757">
    <property type="component" value="Unassembled WGS sequence"/>
</dbReference>
<evidence type="ECO:0000313" key="3">
    <source>
        <dbReference type="Proteomes" id="UP001501757"/>
    </source>
</evidence>
<feature type="transmembrane region" description="Helical" evidence="1">
    <location>
        <begin position="374"/>
        <end position="394"/>
    </location>
</feature>
<feature type="transmembrane region" description="Helical" evidence="1">
    <location>
        <begin position="226"/>
        <end position="247"/>
    </location>
</feature>
<evidence type="ECO:0000256" key="1">
    <source>
        <dbReference type="SAM" id="Phobius"/>
    </source>
</evidence>
<feature type="transmembrane region" description="Helical" evidence="1">
    <location>
        <begin position="340"/>
        <end position="362"/>
    </location>
</feature>
<feature type="transmembrane region" description="Helical" evidence="1">
    <location>
        <begin position="122"/>
        <end position="144"/>
    </location>
</feature>
<comment type="caution">
    <text evidence="2">The sequence shown here is derived from an EMBL/GenBank/DDBJ whole genome shotgun (WGS) entry which is preliminary data.</text>
</comment>
<dbReference type="InterPro" id="IPR002528">
    <property type="entry name" value="MATE_fam"/>
</dbReference>
<dbReference type="RefSeq" id="WP_343846583.1">
    <property type="nucleotide sequence ID" value="NZ_BAAAEI010000021.1"/>
</dbReference>
<feature type="transmembrane region" description="Helical" evidence="1">
    <location>
        <begin position="44"/>
        <end position="68"/>
    </location>
</feature>
<dbReference type="Pfam" id="PF01554">
    <property type="entry name" value="MatE"/>
    <property type="match status" value="2"/>
</dbReference>
<protein>
    <submittedName>
        <fullName evidence="2">MATE family efflux transporter</fullName>
    </submittedName>
</protein>
<dbReference type="PANTHER" id="PTHR42925:SF2">
    <property type="entry name" value="NA+ DRIVEN MULTIDRUG EFFLUX PUMP"/>
    <property type="match status" value="1"/>
</dbReference>
<feature type="transmembrane region" description="Helical" evidence="1">
    <location>
        <begin position="156"/>
        <end position="176"/>
    </location>
</feature>
<keyword evidence="1" id="KW-0812">Transmembrane</keyword>
<accession>A0ABN0XLY5</accession>
<keyword evidence="1" id="KW-0472">Membrane</keyword>
<organism evidence="2 3">
    <name type="scientific">Bowmanella denitrificans</name>
    <dbReference type="NCBI Taxonomy" id="366582"/>
    <lineage>
        <taxon>Bacteria</taxon>
        <taxon>Pseudomonadati</taxon>
        <taxon>Pseudomonadota</taxon>
        <taxon>Gammaproteobacteria</taxon>
        <taxon>Alteromonadales</taxon>
        <taxon>Alteromonadaceae</taxon>
        <taxon>Bowmanella</taxon>
    </lineage>
</organism>
<proteinExistence type="predicted"/>